<sequence>MRHKTLLCLMLGAVTMVSCIQDEPLNAEADIVAVTFDRDNRDVLLNTNDTIISVGTDPASNNIEVLVMPSSDLKQVAPTFILSEGAKIIHDETGIDGNGLTLDFTEPQHYTVVSQDGNYRKYYTLSLKQPLAITEFKFESFEFIGNSKQYVNYYEFDSTGGRCNIWATANAGYAMCGLSDFPTQRYDRGQSGNGVRLRTETTGGFGMMTNPPMPIAAGNLFFGRFDALNAVSSPRTATLFGMPFDKTPKAFTGYYMFKPGETMTDDSGAVIEGQTDRPDFYVVMYENYDIVDGRRQSVMLDGNNVLTHKNIVGLARIKEQDIVNLTDEQIERGEWQYFDIPFELVNGKQIDPERLANYGYNVAIVISSSVDGAYFRGAVGSTLYVDTFKIICED</sequence>
<feature type="signal peptide" evidence="1">
    <location>
        <begin position="1"/>
        <end position="20"/>
    </location>
</feature>
<reference evidence="3" key="2">
    <citation type="submission" date="2021-04" db="EMBL/GenBank/DDBJ databases">
        <authorList>
            <person name="Gilroy R."/>
        </authorList>
    </citation>
    <scope>NUCLEOTIDE SEQUENCE</scope>
    <source>
        <strain evidence="3">MalCec1-1739</strain>
    </source>
</reference>
<comment type="caution">
    <text evidence="3">The sequence shown here is derived from an EMBL/GenBank/DDBJ whole genome shotgun (WGS) entry which is preliminary data.</text>
</comment>
<reference evidence="3" key="1">
    <citation type="journal article" date="2021" name="PeerJ">
        <title>Extensive microbial diversity within the chicken gut microbiome revealed by metagenomics and culture.</title>
        <authorList>
            <person name="Gilroy R."/>
            <person name="Ravi A."/>
            <person name="Getino M."/>
            <person name="Pursley I."/>
            <person name="Horton D.L."/>
            <person name="Alikhan N.F."/>
            <person name="Baker D."/>
            <person name="Gharbi K."/>
            <person name="Hall N."/>
            <person name="Watson M."/>
            <person name="Adriaenssens E.M."/>
            <person name="Foster-Nyarko E."/>
            <person name="Jarju S."/>
            <person name="Secka A."/>
            <person name="Antonio M."/>
            <person name="Oren A."/>
            <person name="Chaudhuri R.R."/>
            <person name="La Ragione R."/>
            <person name="Hildebrand F."/>
            <person name="Pallen M.J."/>
        </authorList>
    </citation>
    <scope>NUCLEOTIDE SEQUENCE</scope>
    <source>
        <strain evidence="3">MalCec1-1739</strain>
    </source>
</reference>
<evidence type="ECO:0000313" key="4">
    <source>
        <dbReference type="Proteomes" id="UP000787625"/>
    </source>
</evidence>
<feature type="chain" id="PRO_5039182567" evidence="1">
    <location>
        <begin position="21"/>
        <end position="394"/>
    </location>
</feature>
<dbReference type="InterPro" id="IPR038653">
    <property type="entry name" value="Put_CMD_sf"/>
</dbReference>
<evidence type="ECO:0000259" key="2">
    <source>
        <dbReference type="Pfam" id="PF13201"/>
    </source>
</evidence>
<dbReference type="Pfam" id="PF13201">
    <property type="entry name" value="PCMD"/>
    <property type="match status" value="1"/>
</dbReference>
<proteinExistence type="predicted"/>
<keyword evidence="1" id="KW-0732">Signal</keyword>
<dbReference type="PROSITE" id="PS51257">
    <property type="entry name" value="PROKAR_LIPOPROTEIN"/>
    <property type="match status" value="1"/>
</dbReference>
<dbReference type="InterPro" id="IPR025112">
    <property type="entry name" value="PCMD"/>
</dbReference>
<dbReference type="Proteomes" id="UP000787625">
    <property type="component" value="Unassembled WGS sequence"/>
</dbReference>
<dbReference type="Gene3D" id="2.60.120.890">
    <property type="entry name" value="BT2081, beta-jelly-roll domain"/>
    <property type="match status" value="1"/>
</dbReference>
<feature type="domain" description="Putative carbohydrate metabolism" evidence="2">
    <location>
        <begin position="140"/>
        <end position="391"/>
    </location>
</feature>
<organism evidence="3 4">
    <name type="scientific">Candidatus Avibacteroides avistercoris</name>
    <dbReference type="NCBI Taxonomy" id="2840690"/>
    <lineage>
        <taxon>Bacteria</taxon>
        <taxon>Pseudomonadati</taxon>
        <taxon>Bacteroidota</taxon>
        <taxon>Bacteroidia</taxon>
        <taxon>Bacteroidales</taxon>
        <taxon>Bacteroidaceae</taxon>
        <taxon>Bacteroidaceae incertae sedis</taxon>
        <taxon>Candidatus Avibacteroides</taxon>
    </lineage>
</organism>
<dbReference type="Gene3D" id="2.60.40.2340">
    <property type="match status" value="1"/>
</dbReference>
<protein>
    <submittedName>
        <fullName evidence="3">PCMD domain-containing protein</fullName>
    </submittedName>
</protein>
<accession>A0A9D2UIK2</accession>
<gene>
    <name evidence="3" type="ORF">IAA93_05185</name>
</gene>
<dbReference type="EMBL" id="DWUP01000108">
    <property type="protein sequence ID" value="HJD53098.1"/>
    <property type="molecule type" value="Genomic_DNA"/>
</dbReference>
<name>A0A9D2UIK2_9BACT</name>
<dbReference type="AlphaFoldDB" id="A0A9D2UIK2"/>
<evidence type="ECO:0000256" key="1">
    <source>
        <dbReference type="SAM" id="SignalP"/>
    </source>
</evidence>
<evidence type="ECO:0000313" key="3">
    <source>
        <dbReference type="EMBL" id="HJD53098.1"/>
    </source>
</evidence>